<evidence type="ECO:0000313" key="8">
    <source>
        <dbReference type="Proteomes" id="UP000316096"/>
    </source>
</evidence>
<dbReference type="PANTHER" id="PTHR23542">
    <property type="match status" value="1"/>
</dbReference>
<evidence type="ECO:0000256" key="1">
    <source>
        <dbReference type="ARBA" id="ARBA00004651"/>
    </source>
</evidence>
<feature type="transmembrane region" description="Helical" evidence="5">
    <location>
        <begin position="108"/>
        <end position="132"/>
    </location>
</feature>
<proteinExistence type="predicted"/>
<dbReference type="Gene3D" id="1.20.1250.20">
    <property type="entry name" value="MFS general substrate transporter like domains"/>
    <property type="match status" value="1"/>
</dbReference>
<feature type="transmembrane region" description="Helical" evidence="5">
    <location>
        <begin position="144"/>
        <end position="164"/>
    </location>
</feature>
<dbReference type="GO" id="GO:0005886">
    <property type="term" value="C:plasma membrane"/>
    <property type="evidence" value="ECO:0007669"/>
    <property type="project" value="UniProtKB-SubCell"/>
</dbReference>
<keyword evidence="8" id="KW-1185">Reference proteome</keyword>
<sequence>MTVEPYRRVLANPGVRALLLVGLVARIPVIATGLTLTLHVVNGMNLGFLQAGLVGAASTAGVAVGAPAAGRFVDRHGLRPVLVVTTAAQLVFWPSAAFLPYWPLAVGAFVAGVLSLPVFSVLRQCVAAAVPAEQRRTGFTLDSMLVEVSYMIGPAVAVSATAALSSGWTMVLVGLGLVGSGVALLVLDPPTRTDEERERDEAAVPRRQWLTPALLALLGVTLAATFVLAAAELSVVAVLKADSATRWTGLVIGLMALSSLVGGFLYGALPRGFSPLVMIGGIAALTVPLGLVGDWQWLCLALVPSGLLCAPALSATVDAVSRWVPTAARGEAMGLHGTALTLGIAVSGPVTGVIIDDWGTDWSFAVAGLGGLLIVALAVPVSRLPRTAVAAAGTA</sequence>
<evidence type="ECO:0000259" key="6">
    <source>
        <dbReference type="PROSITE" id="PS50850"/>
    </source>
</evidence>
<dbReference type="OrthoDB" id="4229605at2"/>
<feature type="transmembrane region" description="Helical" evidence="5">
    <location>
        <begin position="361"/>
        <end position="379"/>
    </location>
</feature>
<dbReference type="InterPro" id="IPR036259">
    <property type="entry name" value="MFS_trans_sf"/>
</dbReference>
<dbReference type="AlphaFoldDB" id="A0A543CUI9"/>
<dbReference type="PANTHER" id="PTHR23542:SF1">
    <property type="entry name" value="MAJOR FACILITATOR SUPERFAMILY (MFS) PROFILE DOMAIN-CONTAINING PROTEIN"/>
    <property type="match status" value="1"/>
</dbReference>
<comment type="subcellular location">
    <subcellularLocation>
        <location evidence="1">Cell membrane</location>
        <topology evidence="1">Multi-pass membrane protein</topology>
    </subcellularLocation>
</comment>
<evidence type="ECO:0000256" key="5">
    <source>
        <dbReference type="SAM" id="Phobius"/>
    </source>
</evidence>
<accession>A0A543CUI9</accession>
<keyword evidence="4 5" id="KW-0472">Membrane</keyword>
<organism evidence="7 8">
    <name type="scientific">Actinoallomurus bryophytorum</name>
    <dbReference type="NCBI Taxonomy" id="1490222"/>
    <lineage>
        <taxon>Bacteria</taxon>
        <taxon>Bacillati</taxon>
        <taxon>Actinomycetota</taxon>
        <taxon>Actinomycetes</taxon>
        <taxon>Streptosporangiales</taxon>
        <taxon>Thermomonosporaceae</taxon>
        <taxon>Actinoallomurus</taxon>
    </lineage>
</organism>
<feature type="transmembrane region" description="Helical" evidence="5">
    <location>
        <begin position="170"/>
        <end position="188"/>
    </location>
</feature>
<feature type="transmembrane region" description="Helical" evidence="5">
    <location>
        <begin position="17"/>
        <end position="41"/>
    </location>
</feature>
<evidence type="ECO:0000313" key="7">
    <source>
        <dbReference type="EMBL" id="TQM00709.1"/>
    </source>
</evidence>
<dbReference type="EMBL" id="VFOZ01000001">
    <property type="protein sequence ID" value="TQM00709.1"/>
    <property type="molecule type" value="Genomic_DNA"/>
</dbReference>
<dbReference type="Pfam" id="PF07690">
    <property type="entry name" value="MFS_1"/>
    <property type="match status" value="1"/>
</dbReference>
<dbReference type="RefSeq" id="WP_141960459.1">
    <property type="nucleotide sequence ID" value="NZ_VFOZ01000001.1"/>
</dbReference>
<evidence type="ECO:0000256" key="3">
    <source>
        <dbReference type="ARBA" id="ARBA00022989"/>
    </source>
</evidence>
<dbReference type="PROSITE" id="PS50850">
    <property type="entry name" value="MFS"/>
    <property type="match status" value="1"/>
</dbReference>
<dbReference type="SUPFAM" id="SSF103473">
    <property type="entry name" value="MFS general substrate transporter"/>
    <property type="match status" value="2"/>
</dbReference>
<feature type="transmembrane region" description="Helical" evidence="5">
    <location>
        <begin position="332"/>
        <end position="355"/>
    </location>
</feature>
<comment type="caution">
    <text evidence="7">The sequence shown here is derived from an EMBL/GenBank/DDBJ whole genome shotgun (WGS) entry which is preliminary data.</text>
</comment>
<reference evidence="7 8" key="1">
    <citation type="submission" date="2019-06" db="EMBL/GenBank/DDBJ databases">
        <title>Sequencing the genomes of 1000 actinobacteria strains.</title>
        <authorList>
            <person name="Klenk H.-P."/>
        </authorList>
    </citation>
    <scope>NUCLEOTIDE SEQUENCE [LARGE SCALE GENOMIC DNA]</scope>
    <source>
        <strain evidence="7 8">DSM 102200</strain>
    </source>
</reference>
<feature type="domain" description="Major facilitator superfamily (MFS) profile" evidence="6">
    <location>
        <begin position="1"/>
        <end position="383"/>
    </location>
</feature>
<gene>
    <name evidence="7" type="ORF">FB559_6428</name>
</gene>
<name>A0A543CUI9_9ACTN</name>
<feature type="transmembrane region" description="Helical" evidence="5">
    <location>
        <begin position="250"/>
        <end position="269"/>
    </location>
</feature>
<feature type="transmembrane region" description="Helical" evidence="5">
    <location>
        <begin position="81"/>
        <end position="102"/>
    </location>
</feature>
<feature type="transmembrane region" description="Helical" evidence="5">
    <location>
        <begin position="276"/>
        <end position="295"/>
    </location>
</feature>
<dbReference type="InterPro" id="IPR020846">
    <property type="entry name" value="MFS_dom"/>
</dbReference>
<protein>
    <submittedName>
        <fullName evidence="7">Putative MFS family arabinose efflux permease</fullName>
    </submittedName>
</protein>
<keyword evidence="2 5" id="KW-0812">Transmembrane</keyword>
<evidence type="ECO:0000256" key="2">
    <source>
        <dbReference type="ARBA" id="ARBA00022692"/>
    </source>
</evidence>
<keyword evidence="3 5" id="KW-1133">Transmembrane helix</keyword>
<dbReference type="Proteomes" id="UP000316096">
    <property type="component" value="Unassembled WGS sequence"/>
</dbReference>
<feature type="transmembrane region" description="Helical" evidence="5">
    <location>
        <begin position="209"/>
        <end position="230"/>
    </location>
</feature>
<dbReference type="InterPro" id="IPR011701">
    <property type="entry name" value="MFS"/>
</dbReference>
<feature type="transmembrane region" description="Helical" evidence="5">
    <location>
        <begin position="47"/>
        <end position="69"/>
    </location>
</feature>
<evidence type="ECO:0000256" key="4">
    <source>
        <dbReference type="ARBA" id="ARBA00023136"/>
    </source>
</evidence>
<dbReference type="GO" id="GO:0022857">
    <property type="term" value="F:transmembrane transporter activity"/>
    <property type="evidence" value="ECO:0007669"/>
    <property type="project" value="InterPro"/>
</dbReference>